<dbReference type="GeneID" id="75065493"/>
<evidence type="ECO:0000313" key="2">
    <source>
        <dbReference type="Proteomes" id="UP001281024"/>
    </source>
</evidence>
<reference evidence="1" key="1">
    <citation type="submission" date="2019-10" db="EMBL/GenBank/DDBJ databases">
        <title>Malate fermentation in French cider.</title>
        <authorList>
            <person name="Cousin F.J."/>
            <person name="Medina Fernandez S."/>
            <person name="Misery B."/>
            <person name="Laplace J.-M."/>
            <person name="Cretenet M."/>
        </authorList>
    </citation>
    <scope>NUCLEOTIDE SEQUENCE</scope>
    <source>
        <strain evidence="1">UCMA15129</strain>
    </source>
</reference>
<protein>
    <submittedName>
        <fullName evidence="1">Uncharacterized protein</fullName>
    </submittedName>
</protein>
<evidence type="ECO:0000313" key="1">
    <source>
        <dbReference type="EMBL" id="MDV7715254.1"/>
    </source>
</evidence>
<dbReference type="EMBL" id="WERV01000004">
    <property type="protein sequence ID" value="MDV7715254.1"/>
    <property type="molecule type" value="Genomic_DNA"/>
</dbReference>
<gene>
    <name evidence="1" type="ORF">GA838_05720</name>
</gene>
<name>A0A9Q8YT75_OENOE</name>
<dbReference type="Proteomes" id="UP001281024">
    <property type="component" value="Unassembled WGS sequence"/>
</dbReference>
<sequence length="81" mass="9243">MTDELITKLLEASFSDRVNVALTLNHSSLRELGKDVQQVVDPERKRGPYTGEQMRKVIYGNISKGPNYRRQLEAIREVLGI</sequence>
<dbReference type="RefSeq" id="WP_002826655.1">
    <property type="nucleotide sequence ID" value="NZ_CP038451.1"/>
</dbReference>
<comment type="caution">
    <text evidence="1">The sequence shown here is derived from an EMBL/GenBank/DDBJ whole genome shotgun (WGS) entry which is preliminary data.</text>
</comment>
<dbReference type="AlphaFoldDB" id="A0A9Q8YT75"/>
<accession>A0A9Q8YT75</accession>
<proteinExistence type="predicted"/>
<organism evidence="1 2">
    <name type="scientific">Oenococcus oeni</name>
    <name type="common">Leuconostoc oenos</name>
    <dbReference type="NCBI Taxonomy" id="1247"/>
    <lineage>
        <taxon>Bacteria</taxon>
        <taxon>Bacillati</taxon>
        <taxon>Bacillota</taxon>
        <taxon>Bacilli</taxon>
        <taxon>Lactobacillales</taxon>
        <taxon>Lactobacillaceae</taxon>
        <taxon>Oenococcus</taxon>
    </lineage>
</organism>